<gene>
    <name evidence="3" type="ORF">BECKTUN1418E_GA0071001_11735</name>
    <name evidence="2" type="ORF">BECKTUN1418F_GA0071002_11765</name>
</gene>
<evidence type="ECO:0000313" key="3">
    <source>
        <dbReference type="EMBL" id="VFK67999.1"/>
    </source>
</evidence>
<organism evidence="2">
    <name type="scientific">Candidatus Kentrum sp. TUN</name>
    <dbReference type="NCBI Taxonomy" id="2126343"/>
    <lineage>
        <taxon>Bacteria</taxon>
        <taxon>Pseudomonadati</taxon>
        <taxon>Pseudomonadota</taxon>
        <taxon>Gammaproteobacteria</taxon>
        <taxon>Candidatus Kentrum</taxon>
    </lineage>
</organism>
<evidence type="ECO:0008006" key="4">
    <source>
        <dbReference type="Google" id="ProtNLM"/>
    </source>
</evidence>
<proteinExistence type="predicted"/>
<reference evidence="2" key="1">
    <citation type="submission" date="2019-02" db="EMBL/GenBank/DDBJ databases">
        <authorList>
            <person name="Gruber-Vodicka R. H."/>
            <person name="Seah K. B. B."/>
        </authorList>
    </citation>
    <scope>NUCLEOTIDE SEQUENCE</scope>
    <source>
        <strain evidence="3">BECK_BY2</strain>
        <strain evidence="2">BECK_BY3</strain>
    </source>
</reference>
<protein>
    <recommendedName>
        <fullName evidence="4">Transposase</fullName>
    </recommendedName>
</protein>
<dbReference type="EMBL" id="CAADFV010000173">
    <property type="protein sequence ID" value="VFK67999.1"/>
    <property type="molecule type" value="Genomic_DNA"/>
</dbReference>
<dbReference type="EMBL" id="CAADFY010000176">
    <property type="protein sequence ID" value="VFK59456.1"/>
    <property type="molecule type" value="Genomic_DNA"/>
</dbReference>
<evidence type="ECO:0000313" key="2">
    <source>
        <dbReference type="EMBL" id="VFK59456.1"/>
    </source>
</evidence>
<name>A0A451A0B6_9GAMM</name>
<feature type="compositionally biased region" description="Polar residues" evidence="1">
    <location>
        <begin position="7"/>
        <end position="19"/>
    </location>
</feature>
<evidence type="ECO:0000256" key="1">
    <source>
        <dbReference type="SAM" id="MobiDB-lite"/>
    </source>
</evidence>
<sequence>MVAFASETETPLTNNQSERNLCPSKVKGRKTPNMTNPTLTKYSLGKLTGSVIFGATLIETGAL</sequence>
<dbReference type="AlphaFoldDB" id="A0A451A0B6"/>
<feature type="region of interest" description="Disordered" evidence="1">
    <location>
        <begin position="1"/>
        <end position="37"/>
    </location>
</feature>
<accession>A0A451A0B6</accession>